<dbReference type="RefSeq" id="WP_332613950.1">
    <property type="nucleotide sequence ID" value="NZ_JAXGFP010000001.1"/>
</dbReference>
<reference evidence="1 2" key="1">
    <citation type="journal article" date="2016" name="Int. J. Syst. Evol. Microbiol.">
        <title>Lysobacter erysipheiresistens sp. nov., an antagonist of powdery mildew, isolated from tobacco-cultivated soil.</title>
        <authorList>
            <person name="Xie B."/>
            <person name="Li T."/>
            <person name="Lin X."/>
            <person name="Wang C.J."/>
            <person name="Chen Y.J."/>
            <person name="Liu W.J."/>
            <person name="Zhao Z.W."/>
        </authorList>
    </citation>
    <scope>NUCLEOTIDE SEQUENCE [LARGE SCALE GENOMIC DNA]</scope>
    <source>
        <strain evidence="1 2">RS-LYSO-3</strain>
    </source>
</reference>
<gene>
    <name evidence="1" type="ORF">SNE34_01255</name>
</gene>
<protein>
    <recommendedName>
        <fullName evidence="3">AlpA family phage regulatory protein</fullName>
    </recommendedName>
</protein>
<proteinExistence type="predicted"/>
<comment type="caution">
    <text evidence="1">The sequence shown here is derived from an EMBL/GenBank/DDBJ whole genome shotgun (WGS) entry which is preliminary data.</text>
</comment>
<organism evidence="1 2">
    <name type="scientific">Novilysobacter erysipheiresistens</name>
    <dbReference type="NCBI Taxonomy" id="1749332"/>
    <lineage>
        <taxon>Bacteria</taxon>
        <taxon>Pseudomonadati</taxon>
        <taxon>Pseudomonadota</taxon>
        <taxon>Gammaproteobacteria</taxon>
        <taxon>Lysobacterales</taxon>
        <taxon>Lysobacteraceae</taxon>
        <taxon>Novilysobacter</taxon>
    </lineage>
</organism>
<evidence type="ECO:0000313" key="2">
    <source>
        <dbReference type="Proteomes" id="UP001355056"/>
    </source>
</evidence>
<sequence>MSAAEKIPFELQAINAEEAAKLFGLAKFTFLHTIASQPTFPARVNARPATWVIGEVLEWRDNNRTKRRRRA</sequence>
<evidence type="ECO:0008006" key="3">
    <source>
        <dbReference type="Google" id="ProtNLM"/>
    </source>
</evidence>
<accession>A0ABU7YUV7</accession>
<dbReference type="EMBL" id="JAXGFP010000001">
    <property type="protein sequence ID" value="MEG3182642.1"/>
    <property type="molecule type" value="Genomic_DNA"/>
</dbReference>
<keyword evidence="2" id="KW-1185">Reference proteome</keyword>
<evidence type="ECO:0000313" key="1">
    <source>
        <dbReference type="EMBL" id="MEG3182642.1"/>
    </source>
</evidence>
<dbReference type="Proteomes" id="UP001355056">
    <property type="component" value="Unassembled WGS sequence"/>
</dbReference>
<name>A0ABU7YUV7_9GAMM</name>